<evidence type="ECO:0000313" key="1">
    <source>
        <dbReference type="EMBL" id="CAD8065956.1"/>
    </source>
</evidence>
<reference evidence="1" key="1">
    <citation type="submission" date="2021-01" db="EMBL/GenBank/DDBJ databases">
        <authorList>
            <consortium name="Genoscope - CEA"/>
            <person name="William W."/>
        </authorList>
    </citation>
    <scope>NUCLEOTIDE SEQUENCE</scope>
</reference>
<dbReference type="AlphaFoldDB" id="A0A8S1LN38"/>
<gene>
    <name evidence="1" type="ORF">PPRIM_AZ9-3.1.T0380195</name>
</gene>
<dbReference type="EMBL" id="CAJJDM010000037">
    <property type="protein sequence ID" value="CAD8065956.1"/>
    <property type="molecule type" value="Genomic_DNA"/>
</dbReference>
<sequence length="224" mass="26432">MNKISCLPILKKLSMNHNHTHMESETSDIERTISFESIQLGRITDNKSFRRSSISSKGDNNYSPRQQRKNSFITFESNDLSISVSHIKSIHNPLQYLNMNDLQIRIWKALTKFTNAQLESVFLIDIIVLHHDTEFEFKFDLSQLSCFMTIKELREQIYLIFYEQKNQSRQFYLKFLEIQDPQLYILIGVIKTQKLDSDIRLFELLNILLNGKKTLILQSSCQNF</sequence>
<evidence type="ECO:0000313" key="2">
    <source>
        <dbReference type="Proteomes" id="UP000688137"/>
    </source>
</evidence>
<name>A0A8S1LN38_PARPR</name>
<keyword evidence="2" id="KW-1185">Reference proteome</keyword>
<dbReference type="Proteomes" id="UP000688137">
    <property type="component" value="Unassembled WGS sequence"/>
</dbReference>
<dbReference type="OMA" id="CFMTIKE"/>
<accession>A0A8S1LN38</accession>
<protein>
    <submittedName>
        <fullName evidence="1">Uncharacterized protein</fullName>
    </submittedName>
</protein>
<comment type="caution">
    <text evidence="1">The sequence shown here is derived from an EMBL/GenBank/DDBJ whole genome shotgun (WGS) entry which is preliminary data.</text>
</comment>
<organism evidence="1 2">
    <name type="scientific">Paramecium primaurelia</name>
    <dbReference type="NCBI Taxonomy" id="5886"/>
    <lineage>
        <taxon>Eukaryota</taxon>
        <taxon>Sar</taxon>
        <taxon>Alveolata</taxon>
        <taxon>Ciliophora</taxon>
        <taxon>Intramacronucleata</taxon>
        <taxon>Oligohymenophorea</taxon>
        <taxon>Peniculida</taxon>
        <taxon>Parameciidae</taxon>
        <taxon>Paramecium</taxon>
    </lineage>
</organism>
<proteinExistence type="predicted"/>